<keyword evidence="2" id="KW-1133">Transmembrane helix</keyword>
<evidence type="ECO:0000313" key="4">
    <source>
        <dbReference type="Proteomes" id="UP000501179"/>
    </source>
</evidence>
<evidence type="ECO:0000256" key="2">
    <source>
        <dbReference type="SAM" id="Phobius"/>
    </source>
</evidence>
<feature type="region of interest" description="Disordered" evidence="1">
    <location>
        <begin position="59"/>
        <end position="102"/>
    </location>
</feature>
<evidence type="ECO:0000256" key="1">
    <source>
        <dbReference type="SAM" id="MobiDB-lite"/>
    </source>
</evidence>
<organism evidence="3 4">
    <name type="scientific">Streptomyces liangshanensis</name>
    <dbReference type="NCBI Taxonomy" id="2717324"/>
    <lineage>
        <taxon>Bacteria</taxon>
        <taxon>Bacillati</taxon>
        <taxon>Actinomycetota</taxon>
        <taxon>Actinomycetes</taxon>
        <taxon>Kitasatosporales</taxon>
        <taxon>Streptomycetaceae</taxon>
        <taxon>Streptomyces</taxon>
    </lineage>
</organism>
<protein>
    <submittedName>
        <fullName evidence="3">Uncharacterized protein</fullName>
    </submittedName>
</protein>
<keyword evidence="4" id="KW-1185">Reference proteome</keyword>
<name>A0A6G9H6F1_9ACTN</name>
<evidence type="ECO:0000313" key="3">
    <source>
        <dbReference type="EMBL" id="QIQ06070.1"/>
    </source>
</evidence>
<dbReference type="AlphaFoldDB" id="A0A6G9H6F1"/>
<reference evidence="3 4" key="1">
    <citation type="submission" date="2020-03" db="EMBL/GenBank/DDBJ databases">
        <title>A novel species.</title>
        <authorList>
            <person name="Gao J."/>
        </authorList>
    </citation>
    <scope>NUCLEOTIDE SEQUENCE [LARGE SCALE GENOMIC DNA]</scope>
    <source>
        <strain evidence="3 4">QMT-12</strain>
    </source>
</reference>
<keyword evidence="2" id="KW-0812">Transmembrane</keyword>
<dbReference type="Proteomes" id="UP000501179">
    <property type="component" value="Chromosome"/>
</dbReference>
<gene>
    <name evidence="3" type="ORF">HA039_30550</name>
</gene>
<dbReference type="RefSeq" id="WP_167034785.1">
    <property type="nucleotide sequence ID" value="NZ_CP050177.1"/>
</dbReference>
<sequence length="102" mass="9874">MNQHIDTVALLILAIGALAGHLVYKHAARTTRGGDPATAITVAAAVIATLVLLLGVGATDTRGPGTGDPRTPGAPSAPATPPTATVTTGSSPPAAATGLHLP</sequence>
<accession>A0A6G9H6F1</accession>
<dbReference type="KEGG" id="slia:HA039_30550"/>
<proteinExistence type="predicted"/>
<feature type="transmembrane region" description="Helical" evidence="2">
    <location>
        <begin position="37"/>
        <end position="56"/>
    </location>
</feature>
<keyword evidence="2" id="KW-0472">Membrane</keyword>
<dbReference type="EMBL" id="CP050177">
    <property type="protein sequence ID" value="QIQ06070.1"/>
    <property type="molecule type" value="Genomic_DNA"/>
</dbReference>